<dbReference type="InterPro" id="IPR010064">
    <property type="entry name" value="HK97-gp10_tail"/>
</dbReference>
<evidence type="ECO:0000313" key="2">
    <source>
        <dbReference type="Proteomes" id="UP000484381"/>
    </source>
</evidence>
<dbReference type="RefSeq" id="WP_321574330.1">
    <property type="nucleotide sequence ID" value="NZ_WHNP01000010.1"/>
</dbReference>
<reference evidence="1 2" key="1">
    <citation type="submission" date="2019-10" db="EMBL/GenBank/DDBJ databases">
        <title>Paraburkholderia sp. isolated from nodules of Mimosa pudica from Brazilian Atlantic Forest soils.</title>
        <authorList>
            <person name="Paulitsch F."/>
            <person name="Hungria M."/>
            <person name="Dall'Agnol R."/>
        </authorList>
    </citation>
    <scope>NUCLEOTIDE SEQUENCE [LARGE SCALE GENOMIC DNA]</scope>
    <source>
        <strain evidence="1 2">CNPSo 3157</strain>
    </source>
</reference>
<evidence type="ECO:0000313" key="1">
    <source>
        <dbReference type="EMBL" id="MPW17878.1"/>
    </source>
</evidence>
<comment type="caution">
    <text evidence="1">The sequence shown here is derived from an EMBL/GenBank/DDBJ whole genome shotgun (WGS) entry which is preliminary data.</text>
</comment>
<gene>
    <name evidence="1" type="ORF">GCT13_13260</name>
</gene>
<accession>A0A7X1TG08</accession>
<dbReference type="Pfam" id="PF04883">
    <property type="entry name" value="HK97-gp10_like"/>
    <property type="match status" value="1"/>
</dbReference>
<organism evidence="1 2">
    <name type="scientific">Paraburkholderia franconis</name>
    <dbReference type="NCBI Taxonomy" id="2654983"/>
    <lineage>
        <taxon>Bacteria</taxon>
        <taxon>Pseudomonadati</taxon>
        <taxon>Pseudomonadota</taxon>
        <taxon>Betaproteobacteria</taxon>
        <taxon>Burkholderiales</taxon>
        <taxon>Burkholderiaceae</taxon>
        <taxon>Paraburkholderia</taxon>
    </lineage>
</organism>
<sequence>MSLTINANLGGIENLLDELADNAEEAARPAAQAAAQVLYDAVKLNVASIGRVTGNLDRSIYQVYSRDDSAQGRATYHVSWNHKKAPHGWLVENGHLQKYKVYLGKDGKWYTDKKAPLPSPKHVGARPFVRPAQAQFPAALDAAVAELLKRINGGPP</sequence>
<dbReference type="Proteomes" id="UP000484381">
    <property type="component" value="Unassembled WGS sequence"/>
</dbReference>
<keyword evidence="2" id="KW-1185">Reference proteome</keyword>
<dbReference type="AlphaFoldDB" id="A0A7X1TG08"/>
<dbReference type="EMBL" id="WHNP01000010">
    <property type="protein sequence ID" value="MPW17878.1"/>
    <property type="molecule type" value="Genomic_DNA"/>
</dbReference>
<proteinExistence type="predicted"/>
<name>A0A7X1TG08_9BURK</name>
<protein>
    <submittedName>
        <fullName evidence="1">HK97 gp10 family phage protein</fullName>
    </submittedName>
</protein>